<reference evidence="2 3" key="1">
    <citation type="journal article" date="2016" name="DNA Res.">
        <title>The draft genome of MD-2 pineapple using hybrid error correction of long reads.</title>
        <authorList>
            <person name="Redwan R.M."/>
            <person name="Saidin A."/>
            <person name="Kumar S.V."/>
        </authorList>
    </citation>
    <scope>NUCLEOTIDE SEQUENCE [LARGE SCALE GENOMIC DNA]</scope>
    <source>
        <strain evidence="3">cv. MD2</strain>
        <tissue evidence="2">Leaf</tissue>
    </source>
</reference>
<accession>A0A199V4F0</accession>
<name>A0A199V4F0_ANACO</name>
<feature type="compositionally biased region" description="Basic and acidic residues" evidence="1">
    <location>
        <begin position="19"/>
        <end position="28"/>
    </location>
</feature>
<dbReference type="EMBL" id="LSRQ01003332">
    <property type="protein sequence ID" value="OAY71863.1"/>
    <property type="molecule type" value="Genomic_DNA"/>
</dbReference>
<feature type="region of interest" description="Disordered" evidence="1">
    <location>
        <begin position="1"/>
        <end position="53"/>
    </location>
</feature>
<feature type="compositionally biased region" description="Basic and acidic residues" evidence="1">
    <location>
        <begin position="74"/>
        <end position="83"/>
    </location>
</feature>
<protein>
    <submittedName>
        <fullName evidence="2">Uncharacterized protein</fullName>
    </submittedName>
</protein>
<comment type="caution">
    <text evidence="2">The sequence shown here is derived from an EMBL/GenBank/DDBJ whole genome shotgun (WGS) entry which is preliminary data.</text>
</comment>
<dbReference type="STRING" id="4615.A0A199V4F0"/>
<feature type="region of interest" description="Disordered" evidence="1">
    <location>
        <begin position="71"/>
        <end position="98"/>
    </location>
</feature>
<evidence type="ECO:0000313" key="2">
    <source>
        <dbReference type="EMBL" id="OAY71863.1"/>
    </source>
</evidence>
<evidence type="ECO:0000313" key="3">
    <source>
        <dbReference type="Proteomes" id="UP000092600"/>
    </source>
</evidence>
<sequence length="143" mass="15428">MSSYTRREGTLGPWRKRKEQREPCDPPRTKPVAADAEPASGSGSGLGSGSDRNNKVLAGYLAHEFLTRGTLFGKRFEPGKKDPNPNPNPVRPGSGEPPRAYAEVSYILRADGGAHVAGVVNPTQLARWIRIGGEDNAAKHQNK</sequence>
<gene>
    <name evidence="2" type="ORF">ACMD2_05004</name>
</gene>
<dbReference type="PANTHER" id="PTHR34657:SF4">
    <property type="entry name" value="EMBRYO SAC DEVELOPMENT ARREST 6"/>
    <property type="match status" value="1"/>
</dbReference>
<dbReference type="Proteomes" id="UP000092600">
    <property type="component" value="Unassembled WGS sequence"/>
</dbReference>
<dbReference type="AlphaFoldDB" id="A0A199V4F0"/>
<proteinExistence type="predicted"/>
<organism evidence="2 3">
    <name type="scientific">Ananas comosus</name>
    <name type="common">Pineapple</name>
    <name type="synonym">Ananas ananas</name>
    <dbReference type="NCBI Taxonomy" id="4615"/>
    <lineage>
        <taxon>Eukaryota</taxon>
        <taxon>Viridiplantae</taxon>
        <taxon>Streptophyta</taxon>
        <taxon>Embryophyta</taxon>
        <taxon>Tracheophyta</taxon>
        <taxon>Spermatophyta</taxon>
        <taxon>Magnoliopsida</taxon>
        <taxon>Liliopsida</taxon>
        <taxon>Poales</taxon>
        <taxon>Bromeliaceae</taxon>
        <taxon>Bromelioideae</taxon>
        <taxon>Ananas</taxon>
    </lineage>
</organism>
<dbReference type="PANTHER" id="PTHR34657">
    <property type="entry name" value="EMBRYO SAC DEVELOPMENT ARREST 6"/>
    <property type="match status" value="1"/>
</dbReference>
<evidence type="ECO:0000256" key="1">
    <source>
        <dbReference type="SAM" id="MobiDB-lite"/>
    </source>
</evidence>